<dbReference type="InterPro" id="IPR035959">
    <property type="entry name" value="RutC-like_sf"/>
</dbReference>
<dbReference type="SUPFAM" id="SSF55298">
    <property type="entry name" value="YjgF-like"/>
    <property type="match status" value="1"/>
</dbReference>
<dbReference type="Gene3D" id="3.30.1330.40">
    <property type="entry name" value="RutC-like"/>
    <property type="match status" value="1"/>
</dbReference>
<keyword evidence="2" id="KW-1185">Reference proteome</keyword>
<evidence type="ECO:0000313" key="2">
    <source>
        <dbReference type="Proteomes" id="UP000325255"/>
    </source>
</evidence>
<evidence type="ECO:0000313" key="1">
    <source>
        <dbReference type="EMBL" id="KAA5609970.1"/>
    </source>
</evidence>
<sequence length="114" mass="12473">MIERHGRTPIMHRVVEYNGVLHVGGLVAEDRSVGMKGQTEQVLQRLEAILAPFGSGRDKVLAATIYVTDLGLKKEMNEAWVAFFGEHLPTRATIGVADLGSKDTLLEVVFTAAR</sequence>
<dbReference type="PANTHER" id="PTHR47328:SF1">
    <property type="entry name" value="RUTC FAMILY PROTEIN YOAB"/>
    <property type="match status" value="1"/>
</dbReference>
<comment type="caution">
    <text evidence="1">The sequence shown here is derived from an EMBL/GenBank/DDBJ whole genome shotgun (WGS) entry which is preliminary data.</text>
</comment>
<dbReference type="AlphaFoldDB" id="A0A5M6INY7"/>
<dbReference type="CDD" id="cd06150">
    <property type="entry name" value="YjgF_YER057c_UK114_like_2"/>
    <property type="match status" value="1"/>
</dbReference>
<dbReference type="PANTHER" id="PTHR47328">
    <property type="match status" value="1"/>
</dbReference>
<dbReference type="InterPro" id="IPR035709">
    <property type="entry name" value="YoaB-like"/>
</dbReference>
<accession>A0A5M6INY7</accession>
<dbReference type="Proteomes" id="UP000325255">
    <property type="component" value="Unassembled WGS sequence"/>
</dbReference>
<proteinExistence type="predicted"/>
<organism evidence="1 2">
    <name type="scientific">Rhodovastum atsumiense</name>
    <dbReference type="NCBI Taxonomy" id="504468"/>
    <lineage>
        <taxon>Bacteria</taxon>
        <taxon>Pseudomonadati</taxon>
        <taxon>Pseudomonadota</taxon>
        <taxon>Alphaproteobacteria</taxon>
        <taxon>Acetobacterales</taxon>
        <taxon>Acetobacteraceae</taxon>
        <taxon>Rhodovastum</taxon>
    </lineage>
</organism>
<dbReference type="EMBL" id="VWPK01000040">
    <property type="protein sequence ID" value="KAA5609970.1"/>
    <property type="molecule type" value="Genomic_DNA"/>
</dbReference>
<name>A0A5M6INY7_9PROT</name>
<dbReference type="Pfam" id="PF01042">
    <property type="entry name" value="Ribonuc_L-PSP"/>
    <property type="match status" value="1"/>
</dbReference>
<dbReference type="OrthoDB" id="9803101at2"/>
<dbReference type="InterPro" id="IPR006175">
    <property type="entry name" value="YjgF/YER057c/UK114"/>
</dbReference>
<protein>
    <submittedName>
        <fullName evidence="1">RidA family protein</fullName>
    </submittedName>
</protein>
<reference evidence="1 2" key="1">
    <citation type="submission" date="2019-09" db="EMBL/GenBank/DDBJ databases">
        <title>Genome sequence of Rhodovastum atsumiense, a diverse member of the Acetobacteraceae family of non-sulfur purple photosynthetic bacteria.</title>
        <authorList>
            <person name="Meyer T."/>
            <person name="Kyndt J."/>
        </authorList>
    </citation>
    <scope>NUCLEOTIDE SEQUENCE [LARGE SCALE GENOMIC DNA]</scope>
    <source>
        <strain evidence="1 2">DSM 21279</strain>
    </source>
</reference>
<dbReference type="RefSeq" id="WP_150042932.1">
    <property type="nucleotide sequence ID" value="NZ_OW485601.1"/>
</dbReference>
<gene>
    <name evidence="1" type="ORF">F1189_21475</name>
</gene>